<dbReference type="RefSeq" id="WP_144644407.1">
    <property type="nucleotide sequence ID" value="NZ_BNAX01000028.1"/>
</dbReference>
<proteinExistence type="predicted"/>
<evidence type="ECO:0000313" key="2">
    <source>
        <dbReference type="EMBL" id="TVT16486.1"/>
    </source>
</evidence>
<sequence>MSLNTRFGVDVLGLLAGVFLAVTAVAFTATVAGWVGFGVFTGLAVIGAAGAVFATRLSARIGHGVLGLVGLWSLIAALVFTSPALLFADALAVVLVALVDLTVHELSTERVVHQLDVRTTEPAAKAVA</sequence>
<protein>
    <recommendedName>
        <fullName evidence="4">DUF4233 domain-containing protein</fullName>
    </recommendedName>
</protein>
<comment type="caution">
    <text evidence="2">The sequence shown here is derived from an EMBL/GenBank/DDBJ whole genome shotgun (WGS) entry which is preliminary data.</text>
</comment>
<dbReference type="AlphaFoldDB" id="A0A557ZWU8"/>
<dbReference type="OrthoDB" id="3698752at2"/>
<keyword evidence="1" id="KW-1133">Transmembrane helix</keyword>
<keyword evidence="1" id="KW-0472">Membrane</keyword>
<dbReference type="EMBL" id="VJZA01000101">
    <property type="protein sequence ID" value="TVT16486.1"/>
    <property type="molecule type" value="Genomic_DNA"/>
</dbReference>
<gene>
    <name evidence="2" type="ORF">FNH06_34520</name>
</gene>
<evidence type="ECO:0000256" key="1">
    <source>
        <dbReference type="SAM" id="Phobius"/>
    </source>
</evidence>
<feature type="transmembrane region" description="Helical" evidence="1">
    <location>
        <begin position="61"/>
        <end position="80"/>
    </location>
</feature>
<dbReference type="Proteomes" id="UP000318578">
    <property type="component" value="Unassembled WGS sequence"/>
</dbReference>
<feature type="transmembrane region" description="Helical" evidence="1">
    <location>
        <begin position="7"/>
        <end position="27"/>
    </location>
</feature>
<evidence type="ECO:0008006" key="4">
    <source>
        <dbReference type="Google" id="ProtNLM"/>
    </source>
</evidence>
<keyword evidence="3" id="KW-1185">Reference proteome</keyword>
<evidence type="ECO:0000313" key="3">
    <source>
        <dbReference type="Proteomes" id="UP000318578"/>
    </source>
</evidence>
<keyword evidence="1" id="KW-0812">Transmembrane</keyword>
<accession>A0A557ZWU8</accession>
<organism evidence="2 3">
    <name type="scientific">Amycolatopsis acidiphila</name>
    <dbReference type="NCBI Taxonomy" id="715473"/>
    <lineage>
        <taxon>Bacteria</taxon>
        <taxon>Bacillati</taxon>
        <taxon>Actinomycetota</taxon>
        <taxon>Actinomycetes</taxon>
        <taxon>Pseudonocardiales</taxon>
        <taxon>Pseudonocardiaceae</taxon>
        <taxon>Amycolatopsis</taxon>
    </lineage>
</organism>
<reference evidence="2 3" key="1">
    <citation type="submission" date="2019-07" db="EMBL/GenBank/DDBJ databases">
        <title>New species of Amycolatopsis and Streptomyces.</title>
        <authorList>
            <person name="Duangmal K."/>
            <person name="Teo W.F.A."/>
            <person name="Lipun K."/>
        </authorList>
    </citation>
    <scope>NUCLEOTIDE SEQUENCE [LARGE SCALE GENOMIC DNA]</scope>
    <source>
        <strain evidence="2 3">JCM 30562</strain>
    </source>
</reference>
<feature type="transmembrane region" description="Helical" evidence="1">
    <location>
        <begin position="33"/>
        <end position="54"/>
    </location>
</feature>
<name>A0A557ZWU8_9PSEU</name>